<evidence type="ECO:0000259" key="1">
    <source>
        <dbReference type="Pfam" id="PF18546"/>
    </source>
</evidence>
<dbReference type="eggNOG" id="COG2345">
    <property type="taxonomic scope" value="Bacteria"/>
</dbReference>
<dbReference type="STRING" id="1449351.RISW2_08620"/>
<sequence length="176" mass="19092">MGHATNVFETAPIRRDRDVFLRELLRELAALLEDGVGLDQTAGYISQVGNRIGLQMNADYTRAAGGGRLDRDQVAAALVDLKRRIEGGFSVESIDDEKIVLVNTACPFGRYVEGRRSLCMMTSSVFGRVTAENLGYARVYLDKTIAKGAPGCRVEVWLTEGDDGIEYQAGEAGAAT</sequence>
<gene>
    <name evidence="2" type="ORF">RISW2_08620</name>
</gene>
<dbReference type="EMBL" id="JAME01000020">
    <property type="protein sequence ID" value="ETX28350.1"/>
    <property type="molecule type" value="Genomic_DNA"/>
</dbReference>
<accession>X7F6B2</accession>
<dbReference type="PATRIC" id="fig|1449351.3.peg.2781"/>
<evidence type="ECO:0000313" key="3">
    <source>
        <dbReference type="Proteomes" id="UP000023430"/>
    </source>
</evidence>
<comment type="caution">
    <text evidence="2">The sequence shown here is derived from an EMBL/GenBank/DDBJ whole genome shotgun (WGS) entry which is preliminary data.</text>
</comment>
<feature type="domain" description="Metanogen output" evidence="1">
    <location>
        <begin position="26"/>
        <end position="156"/>
    </location>
</feature>
<reference evidence="2 3" key="1">
    <citation type="submission" date="2014-01" db="EMBL/GenBank/DDBJ databases">
        <title>Roseivivax isoporae LMG 25204 Genome Sequencing.</title>
        <authorList>
            <person name="Lai Q."/>
            <person name="Li G."/>
            <person name="Shao Z."/>
        </authorList>
    </citation>
    <scope>NUCLEOTIDE SEQUENCE [LARGE SCALE GENOMIC DNA]</scope>
    <source>
        <strain evidence="2 3">LMG 25204</strain>
    </source>
</reference>
<name>X7F6B2_9RHOB</name>
<dbReference type="OrthoDB" id="260231at2"/>
<proteinExistence type="predicted"/>
<keyword evidence="3" id="KW-1185">Reference proteome</keyword>
<dbReference type="RefSeq" id="WP_043772159.1">
    <property type="nucleotide sequence ID" value="NZ_JAME01000020.1"/>
</dbReference>
<evidence type="ECO:0000313" key="2">
    <source>
        <dbReference type="EMBL" id="ETX28350.1"/>
    </source>
</evidence>
<dbReference type="Pfam" id="PF18546">
    <property type="entry name" value="MetOD1"/>
    <property type="match status" value="1"/>
</dbReference>
<dbReference type="InterPro" id="IPR041359">
    <property type="entry name" value="MetOD1"/>
</dbReference>
<protein>
    <submittedName>
        <fullName evidence="2">Transcriptional regulator</fullName>
    </submittedName>
</protein>
<organism evidence="2 3">
    <name type="scientific">Roseivivax isoporae LMG 25204</name>
    <dbReference type="NCBI Taxonomy" id="1449351"/>
    <lineage>
        <taxon>Bacteria</taxon>
        <taxon>Pseudomonadati</taxon>
        <taxon>Pseudomonadota</taxon>
        <taxon>Alphaproteobacteria</taxon>
        <taxon>Rhodobacterales</taxon>
        <taxon>Roseobacteraceae</taxon>
        <taxon>Roseivivax</taxon>
    </lineage>
</organism>
<dbReference type="AlphaFoldDB" id="X7F6B2"/>
<dbReference type="Proteomes" id="UP000023430">
    <property type="component" value="Unassembled WGS sequence"/>
</dbReference>